<protein>
    <recommendedName>
        <fullName evidence="8">Molybdenum cofactor guanylyltransferase</fullName>
        <shortName evidence="8">MoCo guanylyltransferase</shortName>
        <ecNumber evidence="8">2.7.7.77</ecNumber>
    </recommendedName>
    <alternativeName>
        <fullName evidence="8">GTP:molybdopterin guanylyltransferase</fullName>
    </alternativeName>
    <alternativeName>
        <fullName evidence="8">Mo-MPT guanylyltransferase</fullName>
    </alternativeName>
    <alternativeName>
        <fullName evidence="8">Molybdopterin guanylyltransferase</fullName>
    </alternativeName>
    <alternativeName>
        <fullName evidence="8">Molybdopterin-guanine dinucleotide synthase</fullName>
        <shortName evidence="8">MGD synthase</shortName>
    </alternativeName>
</protein>
<evidence type="ECO:0000256" key="4">
    <source>
        <dbReference type="ARBA" id="ARBA00022741"/>
    </source>
</evidence>
<dbReference type="SUPFAM" id="SSF53448">
    <property type="entry name" value="Nucleotide-diphospho-sugar transferases"/>
    <property type="match status" value="1"/>
</dbReference>
<dbReference type="NCBIfam" id="TIGR02665">
    <property type="entry name" value="molyb_mobA"/>
    <property type="match status" value="1"/>
</dbReference>
<dbReference type="InterPro" id="IPR013482">
    <property type="entry name" value="Molybde_CF_guanTrfase"/>
</dbReference>
<feature type="domain" description="MobA-like NTP transferase" evidence="9">
    <location>
        <begin position="11"/>
        <end position="171"/>
    </location>
</feature>
<keyword evidence="1 8" id="KW-0963">Cytoplasm</keyword>
<organism evidence="10 11">
    <name type="scientific">Undibacterium griseum</name>
    <dbReference type="NCBI Taxonomy" id="2762295"/>
    <lineage>
        <taxon>Bacteria</taxon>
        <taxon>Pseudomonadati</taxon>
        <taxon>Pseudomonadota</taxon>
        <taxon>Betaproteobacteria</taxon>
        <taxon>Burkholderiales</taxon>
        <taxon>Oxalobacteraceae</taxon>
        <taxon>Undibacterium</taxon>
    </lineage>
</organism>
<comment type="subcellular location">
    <subcellularLocation>
        <location evidence="8">Cytoplasm</location>
    </subcellularLocation>
</comment>
<evidence type="ECO:0000256" key="1">
    <source>
        <dbReference type="ARBA" id="ARBA00022490"/>
    </source>
</evidence>
<keyword evidence="5 8" id="KW-0460">Magnesium</keyword>
<evidence type="ECO:0000313" key="10">
    <source>
        <dbReference type="EMBL" id="MBC3886191.1"/>
    </source>
</evidence>
<keyword evidence="6 8" id="KW-0342">GTP-binding</keyword>
<dbReference type="GO" id="GO:0016779">
    <property type="term" value="F:nucleotidyltransferase activity"/>
    <property type="evidence" value="ECO:0007669"/>
    <property type="project" value="UniProtKB-KW"/>
</dbReference>
<dbReference type="Pfam" id="PF12804">
    <property type="entry name" value="NTP_transf_3"/>
    <property type="match status" value="1"/>
</dbReference>
<dbReference type="CDD" id="cd02503">
    <property type="entry name" value="MobA"/>
    <property type="match status" value="1"/>
</dbReference>
<feature type="binding site" evidence="8">
    <location>
        <position position="27"/>
    </location>
    <ligand>
        <name>GTP</name>
        <dbReference type="ChEBI" id="CHEBI:37565"/>
    </ligand>
</feature>
<name>A0ABR6YQM6_9BURK</name>
<keyword evidence="10" id="KW-0548">Nucleotidyltransferase</keyword>
<comment type="similarity">
    <text evidence="8">Belongs to the MobA family.</text>
</comment>
<evidence type="ECO:0000259" key="9">
    <source>
        <dbReference type="Pfam" id="PF12804"/>
    </source>
</evidence>
<evidence type="ECO:0000256" key="2">
    <source>
        <dbReference type="ARBA" id="ARBA00022679"/>
    </source>
</evidence>
<dbReference type="InterPro" id="IPR029044">
    <property type="entry name" value="Nucleotide-diphossugar_trans"/>
</dbReference>
<proteinExistence type="inferred from homology"/>
<keyword evidence="4 8" id="KW-0547">Nucleotide-binding</keyword>
<dbReference type="HAMAP" id="MF_00316">
    <property type="entry name" value="MobA"/>
    <property type="match status" value="1"/>
</dbReference>
<dbReference type="Proteomes" id="UP000613113">
    <property type="component" value="Unassembled WGS sequence"/>
</dbReference>
<feature type="binding site" evidence="8">
    <location>
        <position position="103"/>
    </location>
    <ligand>
        <name>Mg(2+)</name>
        <dbReference type="ChEBI" id="CHEBI:18420"/>
    </ligand>
</feature>
<keyword evidence="2 8" id="KW-0808">Transferase</keyword>
<comment type="function">
    <text evidence="8">Transfers a GMP moiety from GTP to Mo-molybdopterin (Mo-MPT) cofactor (Moco or molybdenum cofactor) to form Mo-molybdopterin guanine dinucleotide (Mo-MGD) cofactor.</text>
</comment>
<gene>
    <name evidence="8 10" type="primary">mobA</name>
    <name evidence="10" type="ORF">H8K27_13710</name>
</gene>
<sequence>MTGIDQQLITGLILAGGRGTRMGQVDKGLQNFRGAPMALHALMRLSPQVGEIIINANQNLAVYESFGTQVWPDQIEGFAGPLAGVQTGLQHCETPYMLTVPCDSPLLPENLCARLSAALLSDDADLALAVTLEQEDGITRRQTHPVFALMKASLLPSLTDFLQQGGRKVDAWFQHLRITEVLFEDSSGFRNINTLQELRQFEC</sequence>
<accession>A0ABR6YQM6</accession>
<dbReference type="InterPro" id="IPR025877">
    <property type="entry name" value="MobA-like_NTP_Trfase"/>
</dbReference>
<feature type="binding site" evidence="8">
    <location>
        <position position="73"/>
    </location>
    <ligand>
        <name>GTP</name>
        <dbReference type="ChEBI" id="CHEBI:37565"/>
    </ligand>
</feature>
<comment type="cofactor">
    <cofactor evidence="8">
        <name>Mg(2+)</name>
        <dbReference type="ChEBI" id="CHEBI:18420"/>
    </cofactor>
</comment>
<keyword evidence="7 8" id="KW-0501">Molybdenum cofactor biosynthesis</keyword>
<dbReference type="EMBL" id="JACOGC010000005">
    <property type="protein sequence ID" value="MBC3886191.1"/>
    <property type="molecule type" value="Genomic_DNA"/>
</dbReference>
<dbReference type="PANTHER" id="PTHR19136">
    <property type="entry name" value="MOLYBDENUM COFACTOR GUANYLYLTRANSFERASE"/>
    <property type="match status" value="1"/>
</dbReference>
<reference evidence="10 11" key="1">
    <citation type="submission" date="2020-08" db="EMBL/GenBank/DDBJ databases">
        <title>Novel species isolated from subtropical streams in China.</title>
        <authorList>
            <person name="Lu H."/>
        </authorList>
    </citation>
    <scope>NUCLEOTIDE SEQUENCE [LARGE SCALE GENOMIC DNA]</scope>
    <source>
        <strain evidence="10 11">FT31W</strain>
    </source>
</reference>
<comment type="domain">
    <text evidence="8">The N-terminal domain determines nucleotide recognition and specific binding, while the C-terminal domain determines the specific binding to the target protein.</text>
</comment>
<comment type="caution">
    <text evidence="10">The sequence shown here is derived from an EMBL/GenBank/DDBJ whole genome shotgun (WGS) entry which is preliminary data.</text>
</comment>
<comment type="subunit">
    <text evidence="8">Monomer.</text>
</comment>
<evidence type="ECO:0000256" key="3">
    <source>
        <dbReference type="ARBA" id="ARBA00022723"/>
    </source>
</evidence>
<evidence type="ECO:0000256" key="6">
    <source>
        <dbReference type="ARBA" id="ARBA00023134"/>
    </source>
</evidence>
<feature type="binding site" evidence="8">
    <location>
        <position position="55"/>
    </location>
    <ligand>
        <name>GTP</name>
        <dbReference type="ChEBI" id="CHEBI:37565"/>
    </ligand>
</feature>
<evidence type="ECO:0000256" key="7">
    <source>
        <dbReference type="ARBA" id="ARBA00023150"/>
    </source>
</evidence>
<evidence type="ECO:0000256" key="5">
    <source>
        <dbReference type="ARBA" id="ARBA00022842"/>
    </source>
</evidence>
<keyword evidence="11" id="KW-1185">Reference proteome</keyword>
<feature type="binding site" evidence="8">
    <location>
        <position position="103"/>
    </location>
    <ligand>
        <name>GTP</name>
        <dbReference type="ChEBI" id="CHEBI:37565"/>
    </ligand>
</feature>
<dbReference type="RefSeq" id="WP_186863731.1">
    <property type="nucleotide sequence ID" value="NZ_JACOGC010000005.1"/>
</dbReference>
<feature type="binding site" evidence="8">
    <location>
        <begin position="14"/>
        <end position="16"/>
    </location>
    <ligand>
        <name>GTP</name>
        <dbReference type="ChEBI" id="CHEBI:37565"/>
    </ligand>
</feature>
<dbReference type="Gene3D" id="3.90.550.10">
    <property type="entry name" value="Spore Coat Polysaccharide Biosynthesis Protein SpsA, Chain A"/>
    <property type="match status" value="1"/>
</dbReference>
<evidence type="ECO:0000313" key="11">
    <source>
        <dbReference type="Proteomes" id="UP000613113"/>
    </source>
</evidence>
<dbReference type="EC" id="2.7.7.77" evidence="8"/>
<keyword evidence="3 8" id="KW-0479">Metal-binding</keyword>
<dbReference type="PANTHER" id="PTHR19136:SF81">
    <property type="entry name" value="MOLYBDENUM COFACTOR GUANYLYLTRANSFERASE"/>
    <property type="match status" value="1"/>
</dbReference>
<comment type="catalytic activity">
    <reaction evidence="8">
        <text>Mo-molybdopterin + GTP + H(+) = Mo-molybdopterin guanine dinucleotide + diphosphate</text>
        <dbReference type="Rhea" id="RHEA:34243"/>
        <dbReference type="ChEBI" id="CHEBI:15378"/>
        <dbReference type="ChEBI" id="CHEBI:33019"/>
        <dbReference type="ChEBI" id="CHEBI:37565"/>
        <dbReference type="ChEBI" id="CHEBI:71302"/>
        <dbReference type="ChEBI" id="CHEBI:71310"/>
        <dbReference type="EC" id="2.7.7.77"/>
    </reaction>
</comment>
<evidence type="ECO:0000256" key="8">
    <source>
        <dbReference type="HAMAP-Rule" id="MF_00316"/>
    </source>
</evidence>